<sequence length="175" mass="18917">MGDTPTVNADRDIAISLRERVFYAFARFGPAWVRYLHASVGLGGLSPAGVRLLSALRHHPRPPIMRDLVQDLGTTARAVTGLVDTLEQDGLVRRTRHPRDRRAILITLTSKGEQVVDRVGQEHVERASALFGVLSEQDQADLVRILGVLGDELVARGQAVQPRGLGCGPGVGESS</sequence>
<organism evidence="5 6">
    <name type="scientific">Candidatus Protofrankia datiscae</name>
    <dbReference type="NCBI Taxonomy" id="2716812"/>
    <lineage>
        <taxon>Bacteria</taxon>
        <taxon>Bacillati</taxon>
        <taxon>Actinomycetota</taxon>
        <taxon>Actinomycetes</taxon>
        <taxon>Frankiales</taxon>
        <taxon>Frankiaceae</taxon>
        <taxon>Protofrankia</taxon>
    </lineage>
</organism>
<dbReference type="GO" id="GO:0003700">
    <property type="term" value="F:DNA-binding transcription factor activity"/>
    <property type="evidence" value="ECO:0007669"/>
    <property type="project" value="InterPro"/>
</dbReference>
<dbReference type="InterPro" id="IPR023187">
    <property type="entry name" value="Tscrpt_reg_MarR-type_CS"/>
</dbReference>
<dbReference type="eggNOG" id="COG1846">
    <property type="taxonomic scope" value="Bacteria"/>
</dbReference>
<dbReference type="PROSITE" id="PS01117">
    <property type="entry name" value="HTH_MARR_1"/>
    <property type="match status" value="1"/>
</dbReference>
<evidence type="ECO:0000259" key="4">
    <source>
        <dbReference type="PROSITE" id="PS50995"/>
    </source>
</evidence>
<reference evidence="5 6" key="1">
    <citation type="submission" date="2011-05" db="EMBL/GenBank/DDBJ databases">
        <title>Complete sequence of chromosome of Frankia symbiont of Datisca glomerata.</title>
        <authorList>
            <consortium name="US DOE Joint Genome Institute"/>
            <person name="Lucas S."/>
            <person name="Han J."/>
            <person name="Lapidus A."/>
            <person name="Cheng J.-F."/>
            <person name="Goodwin L."/>
            <person name="Pitluck S."/>
            <person name="Peters L."/>
            <person name="Mikhailova N."/>
            <person name="Chertkov O."/>
            <person name="Teshima H."/>
            <person name="Han C."/>
            <person name="Tapia R."/>
            <person name="Land M."/>
            <person name="Hauser L."/>
            <person name="Kyrpides N."/>
            <person name="Ivanova N."/>
            <person name="Pagani I."/>
            <person name="Berry A."/>
            <person name="Pawlowski K."/>
            <person name="Persson T."/>
            <person name="Vanden Heuvel B."/>
            <person name="Benson D."/>
            <person name="Woyke T."/>
        </authorList>
    </citation>
    <scope>NUCLEOTIDE SEQUENCE [LARGE SCALE GENOMIC DNA]</scope>
    <source>
        <strain evidence="6">4085684</strain>
    </source>
</reference>
<dbReference type="SMART" id="SM00347">
    <property type="entry name" value="HTH_MARR"/>
    <property type="match status" value="1"/>
</dbReference>
<dbReference type="PANTHER" id="PTHR33164">
    <property type="entry name" value="TRANSCRIPTIONAL REGULATOR, MARR FAMILY"/>
    <property type="match status" value="1"/>
</dbReference>
<evidence type="ECO:0000313" key="5">
    <source>
        <dbReference type="EMBL" id="AEH08527.1"/>
    </source>
</evidence>
<proteinExistence type="predicted"/>
<evidence type="ECO:0000256" key="3">
    <source>
        <dbReference type="ARBA" id="ARBA00023163"/>
    </source>
</evidence>
<keyword evidence="2" id="KW-0238">DNA-binding</keyword>
<dbReference type="AlphaFoldDB" id="F8AY26"/>
<dbReference type="KEGG" id="fsy:FsymDg_1023"/>
<dbReference type="PROSITE" id="PS50995">
    <property type="entry name" value="HTH_MARR_2"/>
    <property type="match status" value="1"/>
</dbReference>
<dbReference type="RefSeq" id="WP_013872505.1">
    <property type="nucleotide sequence ID" value="NC_015656.1"/>
</dbReference>
<feature type="domain" description="HTH marR-type" evidence="4">
    <location>
        <begin position="18"/>
        <end position="151"/>
    </location>
</feature>
<protein>
    <submittedName>
        <fullName evidence="5">Transcriptional regulator, MarR family</fullName>
    </submittedName>
</protein>
<dbReference type="GO" id="GO:0003677">
    <property type="term" value="F:DNA binding"/>
    <property type="evidence" value="ECO:0007669"/>
    <property type="project" value="UniProtKB-KW"/>
</dbReference>
<dbReference type="InterPro" id="IPR036388">
    <property type="entry name" value="WH-like_DNA-bd_sf"/>
</dbReference>
<dbReference type="EMBL" id="CP002801">
    <property type="protein sequence ID" value="AEH08527.1"/>
    <property type="molecule type" value="Genomic_DNA"/>
</dbReference>
<dbReference type="InterPro" id="IPR036390">
    <property type="entry name" value="WH_DNA-bd_sf"/>
</dbReference>
<dbReference type="Proteomes" id="UP000001549">
    <property type="component" value="Chromosome"/>
</dbReference>
<dbReference type="Pfam" id="PF01047">
    <property type="entry name" value="MarR"/>
    <property type="match status" value="1"/>
</dbReference>
<evidence type="ECO:0000313" key="6">
    <source>
        <dbReference type="Proteomes" id="UP000001549"/>
    </source>
</evidence>
<dbReference type="PANTHER" id="PTHR33164:SF43">
    <property type="entry name" value="HTH-TYPE TRANSCRIPTIONAL REPRESSOR YETL"/>
    <property type="match status" value="1"/>
</dbReference>
<accession>F8AY26</accession>
<keyword evidence="1" id="KW-0805">Transcription regulation</keyword>
<dbReference type="HOGENOM" id="CLU_083287_27_8_11"/>
<dbReference type="STRING" id="656024.FsymDg_1023"/>
<dbReference type="Gene3D" id="1.10.10.10">
    <property type="entry name" value="Winged helix-like DNA-binding domain superfamily/Winged helix DNA-binding domain"/>
    <property type="match status" value="1"/>
</dbReference>
<name>F8AY26_9ACTN</name>
<dbReference type="SUPFAM" id="SSF46785">
    <property type="entry name" value="Winged helix' DNA-binding domain"/>
    <property type="match status" value="1"/>
</dbReference>
<evidence type="ECO:0000256" key="2">
    <source>
        <dbReference type="ARBA" id="ARBA00023125"/>
    </source>
</evidence>
<keyword evidence="6" id="KW-1185">Reference proteome</keyword>
<gene>
    <name evidence="5" type="ordered locus">FsymDg_1023</name>
</gene>
<dbReference type="GO" id="GO:0006950">
    <property type="term" value="P:response to stress"/>
    <property type="evidence" value="ECO:0007669"/>
    <property type="project" value="TreeGrafter"/>
</dbReference>
<evidence type="ECO:0000256" key="1">
    <source>
        <dbReference type="ARBA" id="ARBA00023015"/>
    </source>
</evidence>
<dbReference type="InterPro" id="IPR039422">
    <property type="entry name" value="MarR/SlyA-like"/>
</dbReference>
<keyword evidence="3" id="KW-0804">Transcription</keyword>
<dbReference type="InterPro" id="IPR000835">
    <property type="entry name" value="HTH_MarR-typ"/>
</dbReference>
<dbReference type="PRINTS" id="PR00598">
    <property type="entry name" value="HTHMARR"/>
</dbReference>